<dbReference type="GO" id="GO:0016787">
    <property type="term" value="F:hydrolase activity"/>
    <property type="evidence" value="ECO:0007669"/>
    <property type="project" value="UniProtKB-KW"/>
</dbReference>
<dbReference type="AlphaFoldDB" id="A0A1M6DSL3"/>
<dbReference type="STRING" id="1122184.SAMN02745176_01268"/>
<dbReference type="Gene3D" id="1.20.120.580">
    <property type="entry name" value="bsu32300-like"/>
    <property type="match status" value="1"/>
</dbReference>
<evidence type="ECO:0000313" key="6">
    <source>
        <dbReference type="Proteomes" id="UP000184442"/>
    </source>
</evidence>
<sequence length="149" mass="17689">MTKDVYDVIIKKMKDLEGNLVFLKKASFDISKDNIKKDMIRYWGIERGIQICIECVIDIANIIISTTENVKPNTYKETIVSMAEIGVIPKSFSDKLTKMIGFRNILVHDYVKVDENMILRILKYELDDFIDYMNYVRKWIEENYHYKDE</sequence>
<dbReference type="RefSeq" id="WP_073025397.1">
    <property type="nucleotide sequence ID" value="NZ_FQZS01000007.1"/>
</dbReference>
<dbReference type="Pfam" id="PF01934">
    <property type="entry name" value="HepT-like"/>
    <property type="match status" value="1"/>
</dbReference>
<evidence type="ECO:0000256" key="3">
    <source>
        <dbReference type="ARBA" id="ARBA00022801"/>
    </source>
</evidence>
<dbReference type="PANTHER" id="PTHR33397">
    <property type="entry name" value="UPF0331 PROTEIN YUTE"/>
    <property type="match status" value="1"/>
</dbReference>
<dbReference type="InterPro" id="IPR037038">
    <property type="entry name" value="HepT-like_sf"/>
</dbReference>
<dbReference type="GO" id="GO:0110001">
    <property type="term" value="C:toxin-antitoxin complex"/>
    <property type="evidence" value="ECO:0007669"/>
    <property type="project" value="InterPro"/>
</dbReference>
<keyword evidence="6" id="KW-1185">Reference proteome</keyword>
<keyword evidence="2" id="KW-0540">Nuclease</keyword>
<evidence type="ECO:0000256" key="1">
    <source>
        <dbReference type="ARBA" id="ARBA00022649"/>
    </source>
</evidence>
<keyword evidence="1" id="KW-1277">Toxin-antitoxin system</keyword>
<dbReference type="PANTHER" id="PTHR33397:SF5">
    <property type="entry name" value="RNASE YUTE-RELATED"/>
    <property type="match status" value="1"/>
</dbReference>
<gene>
    <name evidence="5" type="ORF">SAMN02745176_01268</name>
</gene>
<dbReference type="GO" id="GO:0004540">
    <property type="term" value="F:RNA nuclease activity"/>
    <property type="evidence" value="ECO:0007669"/>
    <property type="project" value="InterPro"/>
</dbReference>
<evidence type="ECO:0000313" key="5">
    <source>
        <dbReference type="EMBL" id="SHI76234.1"/>
    </source>
</evidence>
<evidence type="ECO:0000256" key="2">
    <source>
        <dbReference type="ARBA" id="ARBA00022722"/>
    </source>
</evidence>
<proteinExistence type="inferred from homology"/>
<dbReference type="Proteomes" id="UP000184442">
    <property type="component" value="Unassembled WGS sequence"/>
</dbReference>
<comment type="similarity">
    <text evidence="4">Belongs to the HepT RNase toxin family.</text>
</comment>
<keyword evidence="3" id="KW-0378">Hydrolase</keyword>
<dbReference type="NCBIfam" id="NF047751">
    <property type="entry name" value="HepT_toxin"/>
    <property type="match status" value="1"/>
</dbReference>
<organism evidence="5 6">
    <name type="scientific">Lutispora thermophila DSM 19022</name>
    <dbReference type="NCBI Taxonomy" id="1122184"/>
    <lineage>
        <taxon>Bacteria</taxon>
        <taxon>Bacillati</taxon>
        <taxon>Bacillota</taxon>
        <taxon>Clostridia</taxon>
        <taxon>Lutisporales</taxon>
        <taxon>Lutisporaceae</taxon>
        <taxon>Lutispora</taxon>
    </lineage>
</organism>
<dbReference type="OrthoDB" id="9796612at2"/>
<dbReference type="InterPro" id="IPR008201">
    <property type="entry name" value="HepT-like"/>
</dbReference>
<name>A0A1M6DSL3_9FIRM</name>
<evidence type="ECO:0000256" key="4">
    <source>
        <dbReference type="ARBA" id="ARBA00024207"/>
    </source>
</evidence>
<dbReference type="InterPro" id="IPR052379">
    <property type="entry name" value="Type_VII_TA_RNase"/>
</dbReference>
<dbReference type="EMBL" id="FQZS01000007">
    <property type="protein sequence ID" value="SHI76234.1"/>
    <property type="molecule type" value="Genomic_DNA"/>
</dbReference>
<accession>A0A1M6DSL3</accession>
<reference evidence="5 6" key="1">
    <citation type="submission" date="2016-11" db="EMBL/GenBank/DDBJ databases">
        <authorList>
            <person name="Jaros S."/>
            <person name="Januszkiewicz K."/>
            <person name="Wedrychowicz H."/>
        </authorList>
    </citation>
    <scope>NUCLEOTIDE SEQUENCE [LARGE SCALE GENOMIC DNA]</scope>
    <source>
        <strain evidence="5 6">DSM 19022</strain>
    </source>
</reference>
<protein>
    <submittedName>
        <fullName evidence="5">Uncharacterized conserved protein YutE, UPF0331/DUF86 family</fullName>
    </submittedName>
</protein>